<gene>
    <name evidence="13" type="ORF">GCM10010411_53760</name>
</gene>
<dbReference type="InterPro" id="IPR005543">
    <property type="entry name" value="PASTA_dom"/>
</dbReference>
<dbReference type="InterPro" id="IPR011009">
    <property type="entry name" value="Kinase-like_dom_sf"/>
</dbReference>
<evidence type="ECO:0000256" key="7">
    <source>
        <dbReference type="ARBA" id="ARBA00023170"/>
    </source>
</evidence>
<keyword evidence="4 8" id="KW-0547">Nucleotide-binding</keyword>
<dbReference type="InterPro" id="IPR017441">
    <property type="entry name" value="Protein_kinase_ATP_BS"/>
</dbReference>
<evidence type="ECO:0000256" key="9">
    <source>
        <dbReference type="SAM" id="MobiDB-lite"/>
    </source>
</evidence>
<dbReference type="PROSITE" id="PS50011">
    <property type="entry name" value="PROTEIN_KINASE_DOM"/>
    <property type="match status" value="1"/>
</dbReference>
<sequence length="585" mass="61313">MLESTLGHGASGEVWRGRSHEGEEFAFKILHDSLSRDPETVRRFLQEGDLLTRITHPNVVRVHGLVAEEDTLAIVMDLVQGRDMRMALDEGGALPPGSACTLGAEVAQGLAAIHDAGVVHRDVKPENVLLDERTSPPSVRLVDFGIARIAEQTGSKATKMVGTPAYIAPEVADGKPATAASDLYALGIMLYELCCGVTPFADDSVYQTLQKHARHLPGRPDGIPDPLWELIASLLDKDPAKRPSSATAVAMRLSALAVDLAPAQAAPRLTAPPPSIDLVHRQMTESTPHGASTSPVGPPAKSGKARRGRRVIGIVAGVLLLAVVIAGGAYAALGSKDDRTPPQRPTTQGPEAGEPTPTAAPSSARPSYPPDKLPHLLGLKEQEARAMLSPKIQVQVIRQQPNDGTPDGVVLAQDPQPGSDIPSSLQLTVSSAQAVQYLADMTPTSGETLTTGTETAGYRLSGHPQLHALGAAGNPCNAAGIAEYDLGRHFVSLAGLAGLDDASEYAKTEVTLEVYGDEVKLKTLTLTLGKPKQLQVDVRGVLRLKLRWEFTKGDASGCSGGTLVLGNAHLVAASGFVPGATPTPS</sequence>
<comment type="caution">
    <text evidence="13">The sequence shown here is derived from an EMBL/GenBank/DDBJ whole genome shotgun (WGS) entry which is preliminary data.</text>
</comment>
<dbReference type="InterPro" id="IPR038637">
    <property type="entry name" value="NPCBM_sf"/>
</dbReference>
<evidence type="ECO:0000256" key="8">
    <source>
        <dbReference type="PROSITE-ProRule" id="PRU10141"/>
    </source>
</evidence>
<keyword evidence="14" id="KW-1185">Reference proteome</keyword>
<dbReference type="Proteomes" id="UP001501509">
    <property type="component" value="Unassembled WGS sequence"/>
</dbReference>
<dbReference type="SMART" id="SM00740">
    <property type="entry name" value="PASTA"/>
    <property type="match status" value="1"/>
</dbReference>
<feature type="region of interest" description="Disordered" evidence="9">
    <location>
        <begin position="333"/>
        <end position="374"/>
    </location>
</feature>
<dbReference type="Pfam" id="PF00069">
    <property type="entry name" value="Pkinase"/>
    <property type="match status" value="1"/>
</dbReference>
<dbReference type="EMBL" id="BAAATD010000007">
    <property type="protein sequence ID" value="GAA2612273.1"/>
    <property type="molecule type" value="Genomic_DNA"/>
</dbReference>
<evidence type="ECO:0000256" key="10">
    <source>
        <dbReference type="SAM" id="Phobius"/>
    </source>
</evidence>
<name>A0ABN3Q4R7_9ACTN</name>
<feature type="binding site" evidence="8">
    <location>
        <position position="28"/>
    </location>
    <ligand>
        <name>ATP</name>
        <dbReference type="ChEBI" id="CHEBI:30616"/>
    </ligand>
</feature>
<dbReference type="PROSITE" id="PS00107">
    <property type="entry name" value="PROTEIN_KINASE_ATP"/>
    <property type="match status" value="1"/>
</dbReference>
<keyword evidence="10" id="KW-1133">Transmembrane helix</keyword>
<evidence type="ECO:0000256" key="6">
    <source>
        <dbReference type="ARBA" id="ARBA00022840"/>
    </source>
</evidence>
<dbReference type="InterPro" id="IPR008271">
    <property type="entry name" value="Ser/Thr_kinase_AS"/>
</dbReference>
<dbReference type="SMART" id="SM00220">
    <property type="entry name" value="S_TKc"/>
    <property type="match status" value="1"/>
</dbReference>
<accession>A0ABN3Q4R7</accession>
<evidence type="ECO:0000259" key="12">
    <source>
        <dbReference type="PROSITE" id="PS51178"/>
    </source>
</evidence>
<dbReference type="Pfam" id="PF08305">
    <property type="entry name" value="NPCBM"/>
    <property type="match status" value="1"/>
</dbReference>
<dbReference type="Gene3D" id="2.60.120.1060">
    <property type="entry name" value="NPCBM/NEW2 domain"/>
    <property type="match status" value="1"/>
</dbReference>
<evidence type="ECO:0000256" key="5">
    <source>
        <dbReference type="ARBA" id="ARBA00022777"/>
    </source>
</evidence>
<dbReference type="PROSITE" id="PS51178">
    <property type="entry name" value="PASTA"/>
    <property type="match status" value="1"/>
</dbReference>
<keyword evidence="6 8" id="KW-0067">ATP-binding</keyword>
<dbReference type="SUPFAM" id="SSF49785">
    <property type="entry name" value="Galactose-binding domain-like"/>
    <property type="match status" value="1"/>
</dbReference>
<dbReference type="SUPFAM" id="SSF56112">
    <property type="entry name" value="Protein kinase-like (PK-like)"/>
    <property type="match status" value="1"/>
</dbReference>
<evidence type="ECO:0000256" key="4">
    <source>
        <dbReference type="ARBA" id="ARBA00022741"/>
    </source>
</evidence>
<keyword evidence="7" id="KW-0675">Receptor</keyword>
<dbReference type="InterPro" id="IPR050660">
    <property type="entry name" value="NEK_Ser/Thr_kinase"/>
</dbReference>
<evidence type="ECO:0000256" key="1">
    <source>
        <dbReference type="ARBA" id="ARBA00010886"/>
    </source>
</evidence>
<keyword evidence="10" id="KW-0812">Transmembrane</keyword>
<dbReference type="PANTHER" id="PTHR43671">
    <property type="entry name" value="SERINE/THREONINE-PROTEIN KINASE NEK"/>
    <property type="match status" value="1"/>
</dbReference>
<keyword evidence="5" id="KW-0418">Kinase</keyword>
<dbReference type="InterPro" id="IPR008979">
    <property type="entry name" value="Galactose-bd-like_sf"/>
</dbReference>
<keyword evidence="10" id="KW-0472">Membrane</keyword>
<dbReference type="CDD" id="cd14014">
    <property type="entry name" value="STKc_PknB_like"/>
    <property type="match status" value="1"/>
</dbReference>
<feature type="transmembrane region" description="Helical" evidence="10">
    <location>
        <begin position="311"/>
        <end position="333"/>
    </location>
</feature>
<dbReference type="InterPro" id="IPR000719">
    <property type="entry name" value="Prot_kinase_dom"/>
</dbReference>
<evidence type="ECO:0000256" key="3">
    <source>
        <dbReference type="ARBA" id="ARBA00022679"/>
    </source>
</evidence>
<dbReference type="RefSeq" id="WP_344545409.1">
    <property type="nucleotide sequence ID" value="NZ_BAAATD010000007.1"/>
</dbReference>
<dbReference type="EC" id="2.7.11.1" evidence="2"/>
<comment type="similarity">
    <text evidence="1">Belongs to the protein kinase superfamily. NEK Ser/Thr protein kinase family. NIMA subfamily.</text>
</comment>
<feature type="domain" description="PASTA" evidence="12">
    <location>
        <begin position="367"/>
        <end position="431"/>
    </location>
</feature>
<dbReference type="Gene3D" id="3.30.10.20">
    <property type="match status" value="1"/>
</dbReference>
<feature type="compositionally biased region" description="Low complexity" evidence="9">
    <location>
        <begin position="345"/>
        <end position="366"/>
    </location>
</feature>
<evidence type="ECO:0000256" key="2">
    <source>
        <dbReference type="ARBA" id="ARBA00012513"/>
    </source>
</evidence>
<dbReference type="PANTHER" id="PTHR43671:SF13">
    <property type="entry name" value="SERINE_THREONINE-PROTEIN KINASE NEK2"/>
    <property type="match status" value="1"/>
</dbReference>
<evidence type="ECO:0000259" key="11">
    <source>
        <dbReference type="PROSITE" id="PS50011"/>
    </source>
</evidence>
<dbReference type="PROSITE" id="PS00108">
    <property type="entry name" value="PROTEIN_KINASE_ST"/>
    <property type="match status" value="1"/>
</dbReference>
<feature type="region of interest" description="Disordered" evidence="9">
    <location>
        <begin position="284"/>
        <end position="307"/>
    </location>
</feature>
<organism evidence="13 14">
    <name type="scientific">Actinomadura fulvescens</name>
    <dbReference type="NCBI Taxonomy" id="46160"/>
    <lineage>
        <taxon>Bacteria</taxon>
        <taxon>Bacillati</taxon>
        <taxon>Actinomycetota</taxon>
        <taxon>Actinomycetes</taxon>
        <taxon>Streptosporangiales</taxon>
        <taxon>Thermomonosporaceae</taxon>
        <taxon>Actinomadura</taxon>
    </lineage>
</organism>
<proteinExistence type="inferred from homology"/>
<evidence type="ECO:0000313" key="13">
    <source>
        <dbReference type="EMBL" id="GAA2612273.1"/>
    </source>
</evidence>
<protein>
    <recommendedName>
        <fullName evidence="2">non-specific serine/threonine protein kinase</fullName>
        <ecNumber evidence="2">2.7.11.1</ecNumber>
    </recommendedName>
</protein>
<reference evidence="13 14" key="1">
    <citation type="journal article" date="2019" name="Int. J. Syst. Evol. Microbiol.">
        <title>The Global Catalogue of Microorganisms (GCM) 10K type strain sequencing project: providing services to taxonomists for standard genome sequencing and annotation.</title>
        <authorList>
            <consortium name="The Broad Institute Genomics Platform"/>
            <consortium name="The Broad Institute Genome Sequencing Center for Infectious Disease"/>
            <person name="Wu L."/>
            <person name="Ma J."/>
        </authorList>
    </citation>
    <scope>NUCLEOTIDE SEQUENCE [LARGE SCALE GENOMIC DNA]</scope>
    <source>
        <strain evidence="13 14">JCM 6833</strain>
    </source>
</reference>
<dbReference type="CDD" id="cd06577">
    <property type="entry name" value="PASTA_pknB"/>
    <property type="match status" value="1"/>
</dbReference>
<dbReference type="InterPro" id="IPR013222">
    <property type="entry name" value="Glyco_hyd_98_carb-bd"/>
</dbReference>
<evidence type="ECO:0000313" key="14">
    <source>
        <dbReference type="Proteomes" id="UP001501509"/>
    </source>
</evidence>
<feature type="compositionally biased region" description="Polar residues" evidence="9">
    <location>
        <begin position="284"/>
        <end position="295"/>
    </location>
</feature>
<dbReference type="Pfam" id="PF03793">
    <property type="entry name" value="PASTA"/>
    <property type="match status" value="1"/>
</dbReference>
<keyword evidence="3" id="KW-0808">Transferase</keyword>
<dbReference type="Gene3D" id="1.10.510.10">
    <property type="entry name" value="Transferase(Phosphotransferase) domain 1"/>
    <property type="match status" value="1"/>
</dbReference>
<feature type="domain" description="Protein kinase" evidence="11">
    <location>
        <begin position="1"/>
        <end position="256"/>
    </location>
</feature>